<evidence type="ECO:0000313" key="2">
    <source>
        <dbReference type="EMBL" id="CAB4647911.1"/>
    </source>
</evidence>
<protein>
    <submittedName>
        <fullName evidence="2">Unannotated protein</fullName>
    </submittedName>
</protein>
<gene>
    <name evidence="2" type="ORF">UFOPK2252_00140</name>
    <name evidence="1" type="ORF">UFOPK4171_00547</name>
</gene>
<organism evidence="2">
    <name type="scientific">freshwater metagenome</name>
    <dbReference type="NCBI Taxonomy" id="449393"/>
    <lineage>
        <taxon>unclassified sequences</taxon>
        <taxon>metagenomes</taxon>
        <taxon>ecological metagenomes</taxon>
    </lineage>
</organism>
<dbReference type="SUPFAM" id="SSF53187">
    <property type="entry name" value="Zn-dependent exopeptidases"/>
    <property type="match status" value="1"/>
</dbReference>
<evidence type="ECO:0000313" key="1">
    <source>
        <dbReference type="EMBL" id="CAB4338363.1"/>
    </source>
</evidence>
<dbReference type="Pfam" id="PF05013">
    <property type="entry name" value="FGase"/>
    <property type="match status" value="1"/>
</dbReference>
<dbReference type="Gene3D" id="3.40.630.40">
    <property type="entry name" value="Zn-dependent exopeptidases"/>
    <property type="match status" value="1"/>
</dbReference>
<dbReference type="EMBL" id="CAEZWN010000006">
    <property type="protein sequence ID" value="CAB4647911.1"/>
    <property type="molecule type" value="Genomic_DNA"/>
</dbReference>
<name>A0A6J6KDP7_9ZZZZ</name>
<dbReference type="AlphaFoldDB" id="A0A6J6KDP7"/>
<dbReference type="InterPro" id="IPR007709">
    <property type="entry name" value="N-FG_amidohydro"/>
</dbReference>
<proteinExistence type="predicted"/>
<sequence>MSEGFEITAGDIPVILHVPHSSRQIPPDIRKDILLSDEQLKVELDEMTDSHTDKIASLSVADLSKQPWIFRNKLSRLVIDPERFPDEREIMNKVGMGAVYLKTSTGEQLRSENFDAKPLIDRFFKPYASAFTQLVEKLLNQHKSVFIIDVHSYRVEQHPNAVNHGQARPPICLGTDDFHTPLWLNQLAKDCFSTVGEVIENQPYGGTYVPLDFYEKDDRVLSVMLECRADQFLSSDLTLHAGAQQVASALSSLISKAKI</sequence>
<reference evidence="2" key="1">
    <citation type="submission" date="2020-05" db="EMBL/GenBank/DDBJ databases">
        <authorList>
            <person name="Chiriac C."/>
            <person name="Salcher M."/>
            <person name="Ghai R."/>
            <person name="Kavagutti S V."/>
        </authorList>
    </citation>
    <scope>NUCLEOTIDE SEQUENCE</scope>
</reference>
<dbReference type="EMBL" id="CAESAM010000035">
    <property type="protein sequence ID" value="CAB4338363.1"/>
    <property type="molecule type" value="Genomic_DNA"/>
</dbReference>
<accession>A0A6J6KDP7</accession>